<evidence type="ECO:0000259" key="3">
    <source>
        <dbReference type="Pfam" id="PF01326"/>
    </source>
</evidence>
<comment type="caution">
    <text evidence="4">The sequence shown here is derived from an EMBL/GenBank/DDBJ whole genome shotgun (WGS) entry which is preliminary data.</text>
</comment>
<dbReference type="InterPro" id="IPR002192">
    <property type="entry name" value="PPDK_AMP/ATP-bd"/>
</dbReference>
<dbReference type="PANTHER" id="PTHR43615:SF1">
    <property type="entry name" value="PPDK_N DOMAIN-CONTAINING PROTEIN"/>
    <property type="match status" value="1"/>
</dbReference>
<evidence type="ECO:0000313" key="4">
    <source>
        <dbReference type="EMBL" id="GAA4284240.1"/>
    </source>
</evidence>
<sequence length="823" mass="88225">MDVIDLARIPPGRTDLVGGKAAGLAGLISAGERVPDGFCLTTEAHRAGIIPEAAVVAAYRRLGSPPVAVRSSATAEDLPDASFAGQQDTFLDVTGEDELIDAIRRCWRSLDSDRAVAYRAAHSADAEPPSMAVVVQRMIAPAAAGVMFTANPLTGTRTETVVDAVEGLGTGVVDGTVDPDHYVLPERGPVPAYGCLSPDELRRLRATGLRVQRIFDRPQDVEWALDAERTLWLLQSRAITTLFPLPPARDDLRVYLEVGHVQGLRRPLTPMGMSVLREVSGRWLNLVGADDAVLDSLLVDIGGRMFMDLTGFLHSRRLRGRVPEIVRVYGPAIARSAAKLLDDPRFAPRPGGHLFSRRAASRLLLTSVPKALVGALWALARPSRARERAFRELDRVRSEPTADPPDTSSRIRAAVSVQDPALTGPMMRSLPPLWAALLAQNVANGLLTGIIRPGELNAVLRGMPHNVTTQMDLELWSVARAAAPHRELLISTAPEELAARFRQGLLPEFGLTAFLAEYGIRGTAEIDVGAPRWAEDPAPVFAALAGYLLVTDPDQAPSARFARAAAEAEASLRELIGRAERVRPLRAWIVGSLLHRTRELAGLRELPKFLWLTPISEARRQLLAAGAELTAAGLLDAPGDIMFLTLTEAVAAAQGADQRTLVSDRRREHQREARRRQIPGLLLSDGTNPLTLPDAAPSEHGPDILVGVPAATGSATGPVRIVHQPSEARLRPGDILVAATTDPGWTPLFLTIGGLITETGSPIAHGPTVAREYGIPAVVSVPEVTTRLTEGQTVTLDGATGVIRMHTAEGERPEQPSAAVRVG</sequence>
<dbReference type="Gene3D" id="3.30.1490.20">
    <property type="entry name" value="ATP-grasp fold, A domain"/>
    <property type="match status" value="2"/>
</dbReference>
<dbReference type="EMBL" id="BAABAZ010000006">
    <property type="protein sequence ID" value="GAA4284240.1"/>
    <property type="molecule type" value="Genomic_DNA"/>
</dbReference>
<dbReference type="SUPFAM" id="SSF56059">
    <property type="entry name" value="Glutathione synthetase ATP-binding domain-like"/>
    <property type="match status" value="1"/>
</dbReference>
<feature type="domain" description="Pyruvate phosphate dikinase AMP/ATP-binding" evidence="3">
    <location>
        <begin position="195"/>
        <end position="241"/>
    </location>
</feature>
<dbReference type="Gene3D" id="3.50.30.10">
    <property type="entry name" value="Phosphohistidine domain"/>
    <property type="match status" value="1"/>
</dbReference>
<organism evidence="4 5">
    <name type="scientific">Brevibacterium daeguense</name>
    <dbReference type="NCBI Taxonomy" id="909936"/>
    <lineage>
        <taxon>Bacteria</taxon>
        <taxon>Bacillati</taxon>
        <taxon>Actinomycetota</taxon>
        <taxon>Actinomycetes</taxon>
        <taxon>Micrococcales</taxon>
        <taxon>Brevibacteriaceae</taxon>
        <taxon>Brevibacterium</taxon>
    </lineage>
</organism>
<dbReference type="InterPro" id="IPR036637">
    <property type="entry name" value="Phosphohistidine_dom_sf"/>
</dbReference>
<dbReference type="Pfam" id="PF01326">
    <property type="entry name" value="PPDK_N"/>
    <property type="match status" value="2"/>
</dbReference>
<dbReference type="InterPro" id="IPR051549">
    <property type="entry name" value="PEP_Utilizing_Enz"/>
</dbReference>
<name>A0ABP8EJT4_9MICO</name>
<dbReference type="Pfam" id="PF00391">
    <property type="entry name" value="PEP-utilizers"/>
    <property type="match status" value="1"/>
</dbReference>
<evidence type="ECO:0000259" key="2">
    <source>
        <dbReference type="Pfam" id="PF00391"/>
    </source>
</evidence>
<feature type="region of interest" description="Disordered" evidence="1">
    <location>
        <begin position="661"/>
        <end position="704"/>
    </location>
</feature>
<dbReference type="Gene3D" id="3.30.470.20">
    <property type="entry name" value="ATP-grasp fold, B domain"/>
    <property type="match status" value="2"/>
</dbReference>
<evidence type="ECO:0000256" key="1">
    <source>
        <dbReference type="SAM" id="MobiDB-lite"/>
    </source>
</evidence>
<dbReference type="InterPro" id="IPR013815">
    <property type="entry name" value="ATP_grasp_subdomain_1"/>
</dbReference>
<feature type="compositionally biased region" description="Basic and acidic residues" evidence="1">
    <location>
        <begin position="662"/>
        <end position="671"/>
    </location>
</feature>
<feature type="domain" description="PEP-utilising enzyme mobile" evidence="2">
    <location>
        <begin position="731"/>
        <end position="801"/>
    </location>
</feature>
<dbReference type="InterPro" id="IPR008279">
    <property type="entry name" value="PEP-util_enz_mobile_dom"/>
</dbReference>
<dbReference type="RefSeq" id="WP_236866360.1">
    <property type="nucleotide sequence ID" value="NZ_BAABAZ010000006.1"/>
</dbReference>
<feature type="domain" description="Pyruvate phosphate dikinase AMP/ATP-binding" evidence="3">
    <location>
        <begin position="52"/>
        <end position="186"/>
    </location>
</feature>
<keyword evidence="5" id="KW-1185">Reference proteome</keyword>
<reference evidence="5" key="1">
    <citation type="journal article" date="2019" name="Int. J. Syst. Evol. Microbiol.">
        <title>The Global Catalogue of Microorganisms (GCM) 10K type strain sequencing project: providing services to taxonomists for standard genome sequencing and annotation.</title>
        <authorList>
            <consortium name="The Broad Institute Genomics Platform"/>
            <consortium name="The Broad Institute Genome Sequencing Center for Infectious Disease"/>
            <person name="Wu L."/>
            <person name="Ma J."/>
        </authorList>
    </citation>
    <scope>NUCLEOTIDE SEQUENCE [LARGE SCALE GENOMIC DNA]</scope>
    <source>
        <strain evidence="5">JCM 17458</strain>
    </source>
</reference>
<protein>
    <submittedName>
        <fullName evidence="4">Phosphoenolpyruvate synthase</fullName>
    </submittedName>
</protein>
<evidence type="ECO:0000313" key="5">
    <source>
        <dbReference type="Proteomes" id="UP001501586"/>
    </source>
</evidence>
<dbReference type="PANTHER" id="PTHR43615">
    <property type="entry name" value="PHOSPHOENOLPYRUVATE SYNTHASE-RELATED"/>
    <property type="match status" value="1"/>
</dbReference>
<dbReference type="Proteomes" id="UP001501586">
    <property type="component" value="Unassembled WGS sequence"/>
</dbReference>
<accession>A0ABP8EJT4</accession>
<gene>
    <name evidence="4" type="ORF">GCM10022261_17710</name>
</gene>
<dbReference type="SUPFAM" id="SSF52009">
    <property type="entry name" value="Phosphohistidine domain"/>
    <property type="match status" value="1"/>
</dbReference>
<proteinExistence type="predicted"/>